<comment type="caution">
    <text evidence="1">The sequence shown here is derived from an EMBL/GenBank/DDBJ whole genome shotgun (WGS) entry which is preliminary data.</text>
</comment>
<name>A0A2M8ZAS2_9FIRM</name>
<gene>
    <name evidence="1" type="ORF">H171_4142</name>
</gene>
<dbReference type="EMBL" id="PGET01000001">
    <property type="protein sequence ID" value="PJJ30536.1"/>
    <property type="molecule type" value="Genomic_DNA"/>
</dbReference>
<dbReference type="RefSeq" id="WP_207655209.1">
    <property type="nucleotide sequence ID" value="NZ_PGET01000001.1"/>
</dbReference>
<sequence>MSGGKFDFKEIRQLQNQIEQLDKDRDKFCEDCAKYLAARLLAKVKKRTPVGQYDKPVTFTTPAGKKVHFTTKSGKEVDFVTKNPKTVTFTPKTGKQGGVLRAGWTVGEVVKTDEGYSIEIVNPTEYASYVEYGHRTANHKGWVPGQFMLTISERELEEQAPKMIEKKISDFLKGAFHV</sequence>
<evidence type="ECO:0000313" key="1">
    <source>
        <dbReference type="EMBL" id="PJJ30536.1"/>
    </source>
</evidence>
<dbReference type="InterPro" id="IPR010064">
    <property type="entry name" value="HK97-gp10_tail"/>
</dbReference>
<dbReference type="Pfam" id="PF04883">
    <property type="entry name" value="HK97-gp10_like"/>
    <property type="match status" value="1"/>
</dbReference>
<proteinExistence type="predicted"/>
<evidence type="ECO:0000313" key="2">
    <source>
        <dbReference type="Proteomes" id="UP000231092"/>
    </source>
</evidence>
<organism evidence="1 2">
    <name type="scientific">[Clostridium] celerecrescens 18A</name>
    <dbReference type="NCBI Taxonomy" id="1286362"/>
    <lineage>
        <taxon>Bacteria</taxon>
        <taxon>Bacillati</taxon>
        <taxon>Bacillota</taxon>
        <taxon>Clostridia</taxon>
        <taxon>Lachnospirales</taxon>
        <taxon>Lachnospiraceae</taxon>
        <taxon>Lacrimispora</taxon>
    </lineage>
</organism>
<protein>
    <submittedName>
        <fullName evidence="1">Bacteriophage HK97-gp10 putative tail-component</fullName>
    </submittedName>
</protein>
<reference evidence="1 2" key="1">
    <citation type="submission" date="2017-11" db="EMBL/GenBank/DDBJ databases">
        <title>Understudied soil microbes with underappreciated capabilities: Untangling the Clostridium saccharolyticum group.</title>
        <authorList>
            <person name="Leschine S."/>
        </authorList>
    </citation>
    <scope>NUCLEOTIDE SEQUENCE [LARGE SCALE GENOMIC DNA]</scope>
    <source>
        <strain evidence="1 2">18A</strain>
    </source>
</reference>
<dbReference type="AlphaFoldDB" id="A0A2M8ZAS2"/>
<accession>A0A2M8ZAS2</accession>
<dbReference type="Proteomes" id="UP000231092">
    <property type="component" value="Unassembled WGS sequence"/>
</dbReference>